<reference evidence="1 2" key="1">
    <citation type="submission" date="2014-02" db="EMBL/GenBank/DDBJ databases">
        <title>Whole genome shotgun sequence of Rhodococcus wratislaviensis NBRC 100605.</title>
        <authorList>
            <person name="Hosoyama A."/>
            <person name="Tsuchikane K."/>
            <person name="Yoshida I."/>
            <person name="Ohji S."/>
            <person name="Ichikawa N."/>
            <person name="Yamazoe A."/>
            <person name="Fujita N."/>
        </authorList>
    </citation>
    <scope>NUCLEOTIDE SEQUENCE [LARGE SCALE GENOMIC DNA]</scope>
    <source>
        <strain evidence="1 2">NBRC 100605</strain>
    </source>
</reference>
<organism evidence="1 2">
    <name type="scientific">Rhodococcus wratislaviensis NBRC 100605</name>
    <dbReference type="NCBI Taxonomy" id="1219028"/>
    <lineage>
        <taxon>Bacteria</taxon>
        <taxon>Bacillati</taxon>
        <taxon>Actinomycetota</taxon>
        <taxon>Actinomycetes</taxon>
        <taxon>Mycobacteriales</taxon>
        <taxon>Nocardiaceae</taxon>
        <taxon>Rhodococcus</taxon>
    </lineage>
</organism>
<evidence type="ECO:0000313" key="2">
    <source>
        <dbReference type="Proteomes" id="UP000019491"/>
    </source>
</evidence>
<comment type="caution">
    <text evidence="1">The sequence shown here is derived from an EMBL/GenBank/DDBJ whole genome shotgun (WGS) entry which is preliminary data.</text>
</comment>
<sequence length="116" mass="12350">MGDLYKAVPRAGVDARAVSWINPATPAAGIGGTFGCPPGSSIDNGHTVLFRVDRAQKVSPRKHSTFFYLIKGFGRDHLNHLVPLSGSEVILRPSGEVVEDRQECPADVGQLGGLQI</sequence>
<accession>X0PMA9</accession>
<evidence type="ECO:0000313" key="1">
    <source>
        <dbReference type="EMBL" id="GAF43578.1"/>
    </source>
</evidence>
<dbReference type="EMBL" id="BAWF01000009">
    <property type="protein sequence ID" value="GAF43578.1"/>
    <property type="molecule type" value="Genomic_DNA"/>
</dbReference>
<name>X0PMA9_RHOWR</name>
<dbReference type="AlphaFoldDB" id="X0PMA9"/>
<proteinExistence type="predicted"/>
<keyword evidence="2" id="KW-1185">Reference proteome</keyword>
<dbReference type="Proteomes" id="UP000019491">
    <property type="component" value="Unassembled WGS sequence"/>
</dbReference>
<protein>
    <submittedName>
        <fullName evidence="1">Uncharacterized protein</fullName>
    </submittedName>
</protein>
<gene>
    <name evidence="1" type="ORF">RW1_009_00020</name>
</gene>